<dbReference type="AlphaFoldDB" id="A0A0J6VYH1"/>
<comment type="caution">
    <text evidence="1">The sequence shown here is derived from an EMBL/GenBank/DDBJ whole genome shotgun (WGS) entry which is preliminary data.</text>
</comment>
<dbReference type="EMBL" id="JYNL01000030">
    <property type="protein sequence ID" value="KMO75169.1"/>
    <property type="molecule type" value="Genomic_DNA"/>
</dbReference>
<proteinExistence type="predicted"/>
<dbReference type="PATRIC" id="fig|37916.4.peg.3318"/>
<protein>
    <submittedName>
        <fullName evidence="1">Uncharacterized protein</fullName>
    </submittedName>
</protein>
<accession>A0A0J6VYH1</accession>
<dbReference type="Proteomes" id="UP000036513">
    <property type="component" value="Unassembled WGS sequence"/>
</dbReference>
<name>A0A0J6VYH1_9MYCO</name>
<sequence>MFALIAFGAVIIGLAVVAGPPYRQTWYGRWHG</sequence>
<keyword evidence="2" id="KW-1185">Reference proteome</keyword>
<reference evidence="1 2" key="1">
    <citation type="journal article" date="2015" name="Genome Biol. Evol.">
        <title>Characterization of Three Mycobacterium spp. with Potential Use in Bioremediation by Genome Sequencing and Comparative Genomics.</title>
        <authorList>
            <person name="Das S."/>
            <person name="Pettersson B.M."/>
            <person name="Behra P.R."/>
            <person name="Ramesh M."/>
            <person name="Dasgupta S."/>
            <person name="Bhattacharya A."/>
            <person name="Kirsebom L.A."/>
        </authorList>
    </citation>
    <scope>NUCLEOTIDE SEQUENCE [LARGE SCALE GENOMIC DNA]</scope>
    <source>
        <strain evidence="1 2">DSM 43826</strain>
    </source>
</reference>
<dbReference type="STRING" id="37916.MCHLDSM_03387"/>
<evidence type="ECO:0000313" key="2">
    <source>
        <dbReference type="Proteomes" id="UP000036513"/>
    </source>
</evidence>
<evidence type="ECO:0000313" key="1">
    <source>
        <dbReference type="EMBL" id="KMO75169.1"/>
    </source>
</evidence>
<organism evidence="1 2">
    <name type="scientific">Mycolicibacterium chlorophenolicum</name>
    <dbReference type="NCBI Taxonomy" id="37916"/>
    <lineage>
        <taxon>Bacteria</taxon>
        <taxon>Bacillati</taxon>
        <taxon>Actinomycetota</taxon>
        <taxon>Actinomycetes</taxon>
        <taxon>Mycobacteriales</taxon>
        <taxon>Mycobacteriaceae</taxon>
        <taxon>Mycolicibacterium</taxon>
    </lineage>
</organism>
<gene>
    <name evidence="1" type="ORF">MCHLDSM_03387</name>
</gene>